<dbReference type="RefSeq" id="WP_143556779.1">
    <property type="nucleotide sequence ID" value="NZ_PDJG01000001.1"/>
</dbReference>
<evidence type="ECO:0000256" key="1">
    <source>
        <dbReference type="SAM" id="MobiDB-lite"/>
    </source>
</evidence>
<feature type="transmembrane region" description="Helical" evidence="2">
    <location>
        <begin position="55"/>
        <end position="76"/>
    </location>
</feature>
<proteinExistence type="predicted"/>
<reference evidence="3 4" key="1">
    <citation type="submission" date="2017-10" db="EMBL/GenBank/DDBJ databases">
        <title>Sequencing the genomes of 1000 actinobacteria strains.</title>
        <authorList>
            <person name="Klenk H.-P."/>
        </authorList>
    </citation>
    <scope>NUCLEOTIDE SEQUENCE [LARGE SCALE GENOMIC DNA]</scope>
    <source>
        <strain evidence="3 4">DSM 18966</strain>
    </source>
</reference>
<accession>A0A2A9E7L4</accession>
<gene>
    <name evidence="3" type="ORF">ATL42_2880</name>
</gene>
<keyword evidence="4" id="KW-1185">Reference proteome</keyword>
<name>A0A2A9E7L4_9MICO</name>
<evidence type="ECO:0000313" key="4">
    <source>
        <dbReference type="Proteomes" id="UP000225548"/>
    </source>
</evidence>
<dbReference type="Proteomes" id="UP000225548">
    <property type="component" value="Unassembled WGS sequence"/>
</dbReference>
<keyword evidence="2" id="KW-0472">Membrane</keyword>
<evidence type="ECO:0000313" key="3">
    <source>
        <dbReference type="EMBL" id="PFG34948.1"/>
    </source>
</evidence>
<keyword evidence="2" id="KW-0812">Transmembrane</keyword>
<dbReference type="AlphaFoldDB" id="A0A2A9E7L4"/>
<protein>
    <submittedName>
        <fullName evidence="3">Uncharacterized protein</fullName>
    </submittedName>
</protein>
<sequence>MSVQKTTPRRREKRYRPVRRSASGLERRPLRSDLVAPTREAERELRRDAHAERMLMLKALASLALAVVLVLLRQAYFV</sequence>
<feature type="region of interest" description="Disordered" evidence="1">
    <location>
        <begin position="1"/>
        <end position="42"/>
    </location>
</feature>
<keyword evidence="2" id="KW-1133">Transmembrane helix</keyword>
<feature type="compositionally biased region" description="Basic residues" evidence="1">
    <location>
        <begin position="7"/>
        <end position="19"/>
    </location>
</feature>
<organism evidence="3 4">
    <name type="scientific">Sanguibacter antarcticus</name>
    <dbReference type="NCBI Taxonomy" id="372484"/>
    <lineage>
        <taxon>Bacteria</taxon>
        <taxon>Bacillati</taxon>
        <taxon>Actinomycetota</taxon>
        <taxon>Actinomycetes</taxon>
        <taxon>Micrococcales</taxon>
        <taxon>Sanguibacteraceae</taxon>
        <taxon>Sanguibacter</taxon>
    </lineage>
</organism>
<evidence type="ECO:0000256" key="2">
    <source>
        <dbReference type="SAM" id="Phobius"/>
    </source>
</evidence>
<dbReference type="EMBL" id="PDJG01000001">
    <property type="protein sequence ID" value="PFG34948.1"/>
    <property type="molecule type" value="Genomic_DNA"/>
</dbReference>
<comment type="caution">
    <text evidence="3">The sequence shown here is derived from an EMBL/GenBank/DDBJ whole genome shotgun (WGS) entry which is preliminary data.</text>
</comment>